<organism evidence="2">
    <name type="scientific">Petromyces alliaceus</name>
    <name type="common">Aspergillus alliaceus</name>
    <dbReference type="NCBI Taxonomy" id="209559"/>
    <lineage>
        <taxon>Eukaryota</taxon>
        <taxon>Fungi</taxon>
        <taxon>Dikarya</taxon>
        <taxon>Ascomycota</taxon>
        <taxon>Pezizomycotina</taxon>
        <taxon>Eurotiomycetes</taxon>
        <taxon>Eurotiomycetidae</taxon>
        <taxon>Eurotiales</taxon>
        <taxon>Aspergillaceae</taxon>
        <taxon>Aspergillus</taxon>
        <taxon>Aspergillus subgen. Circumdati</taxon>
    </lineage>
</organism>
<dbReference type="AlphaFoldDB" id="A0A5N7C5F2"/>
<dbReference type="Pfam" id="PF08241">
    <property type="entry name" value="Methyltransf_11"/>
    <property type="match status" value="1"/>
</dbReference>
<sequence length="248" mass="26785">MPPNPIYTTSPPPKDHIHDIKATSPNRLIPPKPSYGIDSPLGLVSSNILAPFYLYASLKGKFDAWNALLSQIPPSTLSKRTLDLGPGRGIVLLKTASLKKQLHDRSAGPVEPAYGIDLFIRGDQSGNSPLATYDNAAALGVRDWVVLHTGNFGRLPFADGVFGLVTGSLSIHNANKEVRRDAVREAARVLVGGGELVIVDLAGYVGEYAGFLEELGWREIEVESGGLRLMFGAWPGRVLKARKPRIEV</sequence>
<dbReference type="OrthoDB" id="10017101at2759"/>
<dbReference type="EMBL" id="ML735270">
    <property type="protein sequence ID" value="KAE8389098.1"/>
    <property type="molecule type" value="Genomic_DNA"/>
</dbReference>
<feature type="domain" description="Methyltransferase type 11" evidence="1">
    <location>
        <begin position="141"/>
        <end position="198"/>
    </location>
</feature>
<proteinExistence type="predicted"/>
<dbReference type="SUPFAM" id="SSF53335">
    <property type="entry name" value="S-adenosyl-L-methionine-dependent methyltransferases"/>
    <property type="match status" value="1"/>
</dbReference>
<dbReference type="CDD" id="cd02440">
    <property type="entry name" value="AdoMet_MTases"/>
    <property type="match status" value="1"/>
</dbReference>
<evidence type="ECO:0000313" key="2">
    <source>
        <dbReference type="EMBL" id="KAE8389098.1"/>
    </source>
</evidence>
<reference evidence="2" key="1">
    <citation type="submission" date="2019-04" db="EMBL/GenBank/DDBJ databases">
        <title>Friends and foes A comparative genomics studyof 23 Aspergillus species from section Flavi.</title>
        <authorList>
            <consortium name="DOE Joint Genome Institute"/>
            <person name="Kjaerbolling I."/>
            <person name="Vesth T."/>
            <person name="Frisvad J.C."/>
            <person name="Nybo J.L."/>
            <person name="Theobald S."/>
            <person name="Kildgaard S."/>
            <person name="Isbrandt T."/>
            <person name="Kuo A."/>
            <person name="Sato A."/>
            <person name="Lyhne E.K."/>
            <person name="Kogle M.E."/>
            <person name="Wiebenga A."/>
            <person name="Kun R.S."/>
            <person name="Lubbers R.J."/>
            <person name="Makela M.R."/>
            <person name="Barry K."/>
            <person name="Chovatia M."/>
            <person name="Clum A."/>
            <person name="Daum C."/>
            <person name="Haridas S."/>
            <person name="He G."/>
            <person name="LaButti K."/>
            <person name="Lipzen A."/>
            <person name="Mondo S."/>
            <person name="Riley R."/>
            <person name="Salamov A."/>
            <person name="Simmons B.A."/>
            <person name="Magnuson J.K."/>
            <person name="Henrissat B."/>
            <person name="Mortensen U.H."/>
            <person name="Larsen T.O."/>
            <person name="Devries R.P."/>
            <person name="Grigoriev I.V."/>
            <person name="Machida M."/>
            <person name="Baker S.E."/>
            <person name="Andersen M.R."/>
        </authorList>
    </citation>
    <scope>NUCLEOTIDE SEQUENCE [LARGE SCALE GENOMIC DNA]</scope>
    <source>
        <strain evidence="2">IBT 14317</strain>
    </source>
</reference>
<accession>A0A5N7C5F2</accession>
<dbReference type="InterPro" id="IPR013216">
    <property type="entry name" value="Methyltransf_11"/>
</dbReference>
<dbReference type="Proteomes" id="UP000326877">
    <property type="component" value="Unassembled WGS sequence"/>
</dbReference>
<name>A0A5N7C5F2_PETAA</name>
<dbReference type="GO" id="GO:0008757">
    <property type="term" value="F:S-adenosylmethionine-dependent methyltransferase activity"/>
    <property type="evidence" value="ECO:0007669"/>
    <property type="project" value="InterPro"/>
</dbReference>
<dbReference type="InterPro" id="IPR029063">
    <property type="entry name" value="SAM-dependent_MTases_sf"/>
</dbReference>
<dbReference type="PANTHER" id="PTHR45277:SF1">
    <property type="entry name" value="EXPRESSED PROTEIN"/>
    <property type="match status" value="1"/>
</dbReference>
<protein>
    <recommendedName>
        <fullName evidence="1">Methyltransferase type 11 domain-containing protein</fullName>
    </recommendedName>
</protein>
<gene>
    <name evidence="2" type="ORF">BDV23DRAFT_194730</name>
</gene>
<dbReference type="PANTHER" id="PTHR45277">
    <property type="entry name" value="EXPRESSED PROTEIN"/>
    <property type="match status" value="1"/>
</dbReference>
<evidence type="ECO:0000259" key="1">
    <source>
        <dbReference type="Pfam" id="PF08241"/>
    </source>
</evidence>
<dbReference type="Gene3D" id="3.40.50.150">
    <property type="entry name" value="Vaccinia Virus protein VP39"/>
    <property type="match status" value="1"/>
</dbReference>